<sequence length="214" mass="23643">MIIKKISSKNLSAGDNYKLLSGLIIPRTVAWVSTLNEDGETVNLAPFSFFSSVPSSRPLVSLGIGETQQGKPKDTVRNILREKEAVVQIPSESELKVLNETAATLPYGESEVTKNHLHLSPSNTIKTPAITDAPVRLETKLYKSVSVDGKDNREDAVILLMEVVDYLIDDSIIDDRYHIDVRALSPIARLAGPNYGRFGEIYQLERPDHDSQPS</sequence>
<dbReference type="Proteomes" id="UP000518255">
    <property type="component" value="Unassembled WGS sequence"/>
</dbReference>
<comment type="similarity">
    <text evidence="4">Belongs to the flavoredoxin family.</text>
</comment>
<dbReference type="PANTHER" id="PTHR33798:SF5">
    <property type="entry name" value="FLAVIN REDUCTASE LIKE DOMAIN-CONTAINING PROTEIN"/>
    <property type="match status" value="1"/>
</dbReference>
<feature type="domain" description="Flavin reductase like" evidence="5">
    <location>
        <begin position="22"/>
        <end position="179"/>
    </location>
</feature>
<dbReference type="AlphaFoldDB" id="A0A7W3YBY7"/>
<dbReference type="Pfam" id="PF01613">
    <property type="entry name" value="Flavin_Reduct"/>
    <property type="match status" value="1"/>
</dbReference>
<evidence type="ECO:0000256" key="3">
    <source>
        <dbReference type="ARBA" id="ARBA00022643"/>
    </source>
</evidence>
<evidence type="ECO:0000259" key="5">
    <source>
        <dbReference type="SMART" id="SM00903"/>
    </source>
</evidence>
<comment type="caution">
    <text evidence="6">The sequence shown here is derived from an EMBL/GenBank/DDBJ whole genome shotgun (WGS) entry which is preliminary data.</text>
</comment>
<proteinExistence type="inferred from homology"/>
<keyword evidence="2" id="KW-0285">Flavoprotein</keyword>
<protein>
    <submittedName>
        <fullName evidence="6">Flavin reductase family protein</fullName>
    </submittedName>
</protein>
<comment type="cofactor">
    <cofactor evidence="1">
        <name>FMN</name>
        <dbReference type="ChEBI" id="CHEBI:58210"/>
    </cofactor>
</comment>
<evidence type="ECO:0000313" key="6">
    <source>
        <dbReference type="EMBL" id="MBB1086204.1"/>
    </source>
</evidence>
<dbReference type="RefSeq" id="WP_182581088.1">
    <property type="nucleotide sequence ID" value="NZ_JACIUY010000053.1"/>
</dbReference>
<keyword evidence="3" id="KW-0288">FMN</keyword>
<dbReference type="Gene3D" id="2.30.110.10">
    <property type="entry name" value="Electron Transport, Fmn-binding Protein, Chain A"/>
    <property type="match status" value="1"/>
</dbReference>
<dbReference type="GO" id="GO:0010181">
    <property type="term" value="F:FMN binding"/>
    <property type="evidence" value="ECO:0007669"/>
    <property type="project" value="InterPro"/>
</dbReference>
<dbReference type="GO" id="GO:0016646">
    <property type="term" value="F:oxidoreductase activity, acting on the CH-NH group of donors, NAD or NADP as acceptor"/>
    <property type="evidence" value="ECO:0007669"/>
    <property type="project" value="UniProtKB-ARBA"/>
</dbReference>
<dbReference type="SMART" id="SM00903">
    <property type="entry name" value="Flavin_Reduct"/>
    <property type="match status" value="1"/>
</dbReference>
<evidence type="ECO:0000313" key="7">
    <source>
        <dbReference type="Proteomes" id="UP000518255"/>
    </source>
</evidence>
<evidence type="ECO:0000256" key="1">
    <source>
        <dbReference type="ARBA" id="ARBA00001917"/>
    </source>
</evidence>
<dbReference type="EMBL" id="JACIUY010000053">
    <property type="protein sequence ID" value="MBB1086204.1"/>
    <property type="molecule type" value="Genomic_DNA"/>
</dbReference>
<dbReference type="SUPFAM" id="SSF50475">
    <property type="entry name" value="FMN-binding split barrel"/>
    <property type="match status" value="1"/>
</dbReference>
<name>A0A7W3YBY7_9LACO</name>
<evidence type="ECO:0000256" key="2">
    <source>
        <dbReference type="ARBA" id="ARBA00022630"/>
    </source>
</evidence>
<accession>A0A7W3YBY7</accession>
<dbReference type="InterPro" id="IPR002563">
    <property type="entry name" value="Flavin_Rdtase-like_dom"/>
</dbReference>
<organism evidence="6 7">
    <name type="scientific">Limosilactobacillus fastidiosus</name>
    <dbReference type="NCBI Taxonomy" id="2759855"/>
    <lineage>
        <taxon>Bacteria</taxon>
        <taxon>Bacillati</taxon>
        <taxon>Bacillota</taxon>
        <taxon>Bacilli</taxon>
        <taxon>Lactobacillales</taxon>
        <taxon>Lactobacillaceae</taxon>
        <taxon>Limosilactobacillus</taxon>
    </lineage>
</organism>
<dbReference type="InterPro" id="IPR012349">
    <property type="entry name" value="Split_barrel_FMN-bd"/>
</dbReference>
<reference evidence="6 7" key="1">
    <citation type="submission" date="2020-07" db="EMBL/GenBank/DDBJ databases">
        <title>Description of Limosilactobacillus balticus sp. nov., Limosilactobacillus agrestis sp. nov., Limosilactobacillus albertensis sp. nov., Limosilactobacillus rudii sp. nov., Limosilactobacillus fastidiosus sp. nov., five novel Limosilactobacillus species isolated from the vertebrate gastrointestinal tract, and proposal of 6 subspecies of Limosilactobacillus reuteri adapted to the gastrointestinal tract of specific vertebrate hosts.</title>
        <authorList>
            <person name="Li F."/>
            <person name="Cheng C."/>
            <person name="Zheng J."/>
            <person name="Quevedo R.M."/>
            <person name="Li J."/>
            <person name="Roos S."/>
            <person name="Gaenzle M.G."/>
            <person name="Walter J."/>
        </authorList>
    </citation>
    <scope>NUCLEOTIDE SEQUENCE [LARGE SCALE GENOMIC DNA]</scope>
    <source>
        <strain evidence="6 7">WF-MA3-C</strain>
    </source>
</reference>
<evidence type="ECO:0000256" key="4">
    <source>
        <dbReference type="ARBA" id="ARBA00038054"/>
    </source>
</evidence>
<gene>
    <name evidence="6" type="ORF">H5R63_05325</name>
</gene>
<dbReference type="PANTHER" id="PTHR33798">
    <property type="entry name" value="FLAVOPROTEIN OXYGENASE"/>
    <property type="match status" value="1"/>
</dbReference>